<keyword evidence="2 10" id="KW-0808">Transferase</keyword>
<dbReference type="GO" id="GO:0019706">
    <property type="term" value="F:protein-cysteine S-palmitoyltransferase activity"/>
    <property type="evidence" value="ECO:0007669"/>
    <property type="project" value="UniProtKB-EC"/>
</dbReference>
<feature type="domain" description="Palmitoyltransferase DHHC" evidence="12">
    <location>
        <begin position="243"/>
        <end position="363"/>
    </location>
</feature>
<evidence type="ECO:0000256" key="7">
    <source>
        <dbReference type="ARBA" id="ARBA00023288"/>
    </source>
</evidence>
<sequence>MSASEPIPLKTSKRAEASCCGTIEAAAQRSREKKANRTTPHPWIVRKFVVAVTLGIMGYAVYVYAARLCVDMIRRREGAGGSRDTGIALIVVFSVLFLWMLWAYIKAILTPPGFARDHTPKCGQPIAPLTPFVPYDRDIEGVRYSQFRPSHSTAPSRDLDQESIGGLHYENISAHSQPRTSTTIAPPSSSHNGPLNGHANGHGHANGDAANKIPPKPTPAPREKAPVDYISRKPPLSPVLLPERRYCELDGIVKPYRTHHCRSCGTCVLKYDHHCPWIGQCVGARNQKFFLNFTQAASVFTIYVAATMIVFTVRAANKPDGDIDPQHIVIIALAAVFALFTTLLQISHVRLIWVGQTTLENLQARNMKEREKRVFSDVLGTCALA</sequence>
<feature type="transmembrane region" description="Helical" evidence="10">
    <location>
        <begin position="43"/>
        <end position="65"/>
    </location>
</feature>
<proteinExistence type="inferred from homology"/>
<dbReference type="EMBL" id="JABCKV010000048">
    <property type="protein sequence ID" value="KAG5645126.1"/>
    <property type="molecule type" value="Genomic_DNA"/>
</dbReference>
<comment type="caution">
    <text evidence="13">The sequence shown here is derived from an EMBL/GenBank/DDBJ whole genome shotgun (WGS) entry which is preliminary data.</text>
</comment>
<evidence type="ECO:0000256" key="9">
    <source>
        <dbReference type="ARBA" id="ARBA00048048"/>
    </source>
</evidence>
<dbReference type="PROSITE" id="PS50216">
    <property type="entry name" value="DHHC"/>
    <property type="match status" value="1"/>
</dbReference>
<evidence type="ECO:0000256" key="4">
    <source>
        <dbReference type="ARBA" id="ARBA00022989"/>
    </source>
</evidence>
<dbReference type="Proteomes" id="UP000775547">
    <property type="component" value="Unassembled WGS sequence"/>
</dbReference>
<evidence type="ECO:0000256" key="11">
    <source>
        <dbReference type="SAM" id="MobiDB-lite"/>
    </source>
</evidence>
<keyword evidence="5 10" id="KW-0472">Membrane</keyword>
<dbReference type="Pfam" id="PF01529">
    <property type="entry name" value="DHHC"/>
    <property type="match status" value="1"/>
</dbReference>
<evidence type="ECO:0000256" key="2">
    <source>
        <dbReference type="ARBA" id="ARBA00022679"/>
    </source>
</evidence>
<organism evidence="13 14">
    <name type="scientific">Asterophora parasitica</name>
    <dbReference type="NCBI Taxonomy" id="117018"/>
    <lineage>
        <taxon>Eukaryota</taxon>
        <taxon>Fungi</taxon>
        <taxon>Dikarya</taxon>
        <taxon>Basidiomycota</taxon>
        <taxon>Agaricomycotina</taxon>
        <taxon>Agaricomycetes</taxon>
        <taxon>Agaricomycetidae</taxon>
        <taxon>Agaricales</taxon>
        <taxon>Tricholomatineae</taxon>
        <taxon>Lyophyllaceae</taxon>
        <taxon>Asterophora</taxon>
    </lineage>
</organism>
<feature type="transmembrane region" description="Helical" evidence="10">
    <location>
        <begin position="296"/>
        <end position="316"/>
    </location>
</feature>
<evidence type="ECO:0000256" key="5">
    <source>
        <dbReference type="ARBA" id="ARBA00023136"/>
    </source>
</evidence>
<accession>A0A9P7G8E6</accession>
<keyword evidence="6" id="KW-0564">Palmitate</keyword>
<evidence type="ECO:0000259" key="12">
    <source>
        <dbReference type="Pfam" id="PF01529"/>
    </source>
</evidence>
<evidence type="ECO:0000313" key="13">
    <source>
        <dbReference type="EMBL" id="KAG5645126.1"/>
    </source>
</evidence>
<protein>
    <recommendedName>
        <fullName evidence="10">Palmitoyltransferase</fullName>
        <ecNumber evidence="10">2.3.1.225</ecNumber>
    </recommendedName>
</protein>
<feature type="region of interest" description="Disordered" evidence="11">
    <location>
        <begin position="171"/>
        <end position="229"/>
    </location>
</feature>
<comment type="domain">
    <text evidence="10">The DHHC domain is required for palmitoyltransferase activity.</text>
</comment>
<keyword evidence="4 10" id="KW-1133">Transmembrane helix</keyword>
<dbReference type="InterPro" id="IPR001594">
    <property type="entry name" value="Palmitoyltrfase_DHHC"/>
</dbReference>
<dbReference type="AlphaFoldDB" id="A0A9P7G8E6"/>
<evidence type="ECO:0000256" key="1">
    <source>
        <dbReference type="ARBA" id="ARBA00004141"/>
    </source>
</evidence>
<dbReference type="OrthoDB" id="1436450at2759"/>
<comment type="similarity">
    <text evidence="10">Belongs to the DHHC palmitoyltransferase family.</text>
</comment>
<keyword evidence="3 10" id="KW-0812">Transmembrane</keyword>
<gene>
    <name evidence="13" type="ORF">DXG03_006843</name>
</gene>
<keyword evidence="14" id="KW-1185">Reference proteome</keyword>
<feature type="compositionally biased region" description="Polar residues" evidence="11">
    <location>
        <begin position="173"/>
        <end position="190"/>
    </location>
</feature>
<evidence type="ECO:0000256" key="8">
    <source>
        <dbReference type="ARBA" id="ARBA00023315"/>
    </source>
</evidence>
<dbReference type="EC" id="2.3.1.225" evidence="10"/>
<dbReference type="InterPro" id="IPR039859">
    <property type="entry name" value="PFA4/ZDH16/20/ERF2-like"/>
</dbReference>
<feature type="compositionally biased region" description="Low complexity" evidence="11">
    <location>
        <begin position="191"/>
        <end position="211"/>
    </location>
</feature>
<reference evidence="13" key="1">
    <citation type="submission" date="2020-07" db="EMBL/GenBank/DDBJ databases">
        <authorList>
            <person name="Nieuwenhuis M."/>
            <person name="Van De Peppel L.J.J."/>
        </authorList>
    </citation>
    <scope>NUCLEOTIDE SEQUENCE</scope>
    <source>
        <strain evidence="13">AP01</strain>
        <tissue evidence="13">Mycelium</tissue>
    </source>
</reference>
<feature type="transmembrane region" description="Helical" evidence="10">
    <location>
        <begin position="328"/>
        <end position="346"/>
    </location>
</feature>
<evidence type="ECO:0000256" key="3">
    <source>
        <dbReference type="ARBA" id="ARBA00022692"/>
    </source>
</evidence>
<evidence type="ECO:0000313" key="14">
    <source>
        <dbReference type="Proteomes" id="UP000775547"/>
    </source>
</evidence>
<keyword evidence="8 10" id="KW-0012">Acyltransferase</keyword>
<reference evidence="13" key="2">
    <citation type="submission" date="2021-10" db="EMBL/GenBank/DDBJ databases">
        <title>Phylogenomics reveals ancestral predisposition of the termite-cultivated fungus Termitomyces towards a domesticated lifestyle.</title>
        <authorList>
            <person name="Auxier B."/>
            <person name="Grum-Grzhimaylo A."/>
            <person name="Cardenas M.E."/>
            <person name="Lodge J.D."/>
            <person name="Laessoe T."/>
            <person name="Pedersen O."/>
            <person name="Smith M.E."/>
            <person name="Kuyper T.W."/>
            <person name="Franco-Molano E.A."/>
            <person name="Baroni T.J."/>
            <person name="Aanen D.K."/>
        </authorList>
    </citation>
    <scope>NUCLEOTIDE SEQUENCE</scope>
    <source>
        <strain evidence="13">AP01</strain>
        <tissue evidence="13">Mycelium</tissue>
    </source>
</reference>
<comment type="subcellular location">
    <subcellularLocation>
        <location evidence="1">Membrane</location>
        <topology evidence="1">Multi-pass membrane protein</topology>
    </subcellularLocation>
</comment>
<dbReference type="PANTHER" id="PTHR12246">
    <property type="entry name" value="PALMITOYLTRANSFERASE ZDHHC16"/>
    <property type="match status" value="1"/>
</dbReference>
<name>A0A9P7G8E6_9AGAR</name>
<comment type="catalytic activity">
    <reaction evidence="9 10">
        <text>L-cysteinyl-[protein] + hexadecanoyl-CoA = S-hexadecanoyl-L-cysteinyl-[protein] + CoA</text>
        <dbReference type="Rhea" id="RHEA:36683"/>
        <dbReference type="Rhea" id="RHEA-COMP:10131"/>
        <dbReference type="Rhea" id="RHEA-COMP:11032"/>
        <dbReference type="ChEBI" id="CHEBI:29950"/>
        <dbReference type="ChEBI" id="CHEBI:57287"/>
        <dbReference type="ChEBI" id="CHEBI:57379"/>
        <dbReference type="ChEBI" id="CHEBI:74151"/>
        <dbReference type="EC" id="2.3.1.225"/>
    </reaction>
</comment>
<evidence type="ECO:0000256" key="10">
    <source>
        <dbReference type="RuleBase" id="RU079119"/>
    </source>
</evidence>
<feature type="transmembrane region" description="Helical" evidence="10">
    <location>
        <begin position="86"/>
        <end position="105"/>
    </location>
</feature>
<keyword evidence="7" id="KW-0449">Lipoprotein</keyword>
<dbReference type="GO" id="GO:0016020">
    <property type="term" value="C:membrane"/>
    <property type="evidence" value="ECO:0007669"/>
    <property type="project" value="UniProtKB-SubCell"/>
</dbReference>
<evidence type="ECO:0000256" key="6">
    <source>
        <dbReference type="ARBA" id="ARBA00023139"/>
    </source>
</evidence>